<keyword evidence="15" id="KW-1185">Reference proteome</keyword>
<keyword evidence="4 12" id="KW-0210">Decarboxylase</keyword>
<dbReference type="InterPro" id="IPR003817">
    <property type="entry name" value="PS_Dcarbxylase"/>
</dbReference>
<dbReference type="HAMAP" id="MF_00662">
    <property type="entry name" value="PS_decarb_PSD_B_type1"/>
    <property type="match status" value="1"/>
</dbReference>
<keyword evidence="10 12" id="KW-1208">Phospholipid metabolism</keyword>
<dbReference type="PANTHER" id="PTHR10067:SF6">
    <property type="entry name" value="PHOSPHATIDYLSERINE DECARBOXYLASE PROENZYME, MITOCHONDRIAL"/>
    <property type="match status" value="1"/>
</dbReference>
<dbReference type="GO" id="GO:0006646">
    <property type="term" value="P:phosphatidylethanolamine biosynthetic process"/>
    <property type="evidence" value="ECO:0007669"/>
    <property type="project" value="UniProtKB-UniRule"/>
</dbReference>
<feature type="chain" id="PRO_5023210985" description="Phosphatidylserine decarboxylase beta chain" evidence="12">
    <location>
        <begin position="1"/>
        <end position="249"/>
    </location>
</feature>
<dbReference type="Pfam" id="PF02666">
    <property type="entry name" value="PS_Dcarbxylase"/>
    <property type="match status" value="1"/>
</dbReference>
<dbReference type="Proteomes" id="UP000252707">
    <property type="component" value="Unassembled WGS sequence"/>
</dbReference>
<comment type="cofactor">
    <cofactor evidence="12">
        <name>pyruvate</name>
        <dbReference type="ChEBI" id="CHEBI:15361"/>
    </cofactor>
    <text evidence="12">Binds 1 pyruvoyl group covalently per subunit.</text>
</comment>
<evidence type="ECO:0000256" key="3">
    <source>
        <dbReference type="ARBA" id="ARBA00022516"/>
    </source>
</evidence>
<comment type="subcellular location">
    <subcellularLocation>
        <location evidence="12">Cell membrane</location>
        <topology evidence="12">Peripheral membrane protein</topology>
    </subcellularLocation>
</comment>
<evidence type="ECO:0000313" key="15">
    <source>
        <dbReference type="Proteomes" id="UP000252707"/>
    </source>
</evidence>
<keyword evidence="7 12" id="KW-0865">Zymogen</keyword>
<comment type="function">
    <text evidence="12">Catalyzes the formation of phosphatidylethanolamine (PtdEtn) from phosphatidylserine (PtdSer).</text>
</comment>
<keyword evidence="13" id="KW-1133">Transmembrane helix</keyword>
<dbReference type="AlphaFoldDB" id="A0A369C021"/>
<evidence type="ECO:0000313" key="14">
    <source>
        <dbReference type="EMBL" id="RCX26156.1"/>
    </source>
</evidence>
<evidence type="ECO:0000256" key="8">
    <source>
        <dbReference type="ARBA" id="ARBA00023209"/>
    </source>
</evidence>
<comment type="pathway">
    <text evidence="12">Phospholipid metabolism; phosphatidylethanolamine biosynthesis; phosphatidylethanolamine from CDP-diacylglycerol: step 2/2.</text>
</comment>
<evidence type="ECO:0000256" key="1">
    <source>
        <dbReference type="ARBA" id="ARBA00005189"/>
    </source>
</evidence>
<dbReference type="OrthoDB" id="9802030at2"/>
<dbReference type="GO" id="GO:0004609">
    <property type="term" value="F:phosphatidylserine decarboxylase activity"/>
    <property type="evidence" value="ECO:0007669"/>
    <property type="project" value="UniProtKB-UniRule"/>
</dbReference>
<keyword evidence="3 12" id="KW-0444">Lipid biosynthesis</keyword>
<proteinExistence type="inferred from homology"/>
<dbReference type="RefSeq" id="WP_114280840.1">
    <property type="nucleotide sequence ID" value="NZ_QPJY01000011.1"/>
</dbReference>
<sequence length="289" mass="31061">MLDRLLCLPQHLLPQHALSRLVGRLAESRNPWVKDRFIGWFARRYGVDLGEAAQPDPRAYPDFNSFFTRALRPGARPLPEPPGAVACPVDGAVSQAGAATGGRLLQAKGHDYTVAALLGGDPRLAAPFLGGSFATLYLSPRDYHRIHMPLDGRLVTMLHIPGRLFSVNPLTARGVPRLFARNERVVTLFDTAAGPMAVVLVGAVIVASIETVWAGIITPPSRREIRRWDYPPGEVKLARGAELGRFRLGSTVIVLFGPGAVALESNLASGAEVRMGQPLGWLSGAGDDA</sequence>
<feature type="active site" description="Charge relay system; for autoendoproteolytic cleavage activity" evidence="12">
    <location>
        <position position="147"/>
    </location>
</feature>
<feature type="active site" description="Schiff-base intermediate with substrate; via pyruvic acid; for decarboxylase activity" evidence="12">
    <location>
        <position position="250"/>
    </location>
</feature>
<keyword evidence="9 12" id="KW-0456">Lyase</keyword>
<accession>A0A369C021</accession>
<dbReference type="InterPro" id="IPR033178">
    <property type="entry name" value="PSD_type1_pro"/>
</dbReference>
<gene>
    <name evidence="12" type="primary">psd</name>
    <name evidence="14" type="ORF">DFQ59_11130</name>
</gene>
<dbReference type="PANTHER" id="PTHR10067">
    <property type="entry name" value="PHOSPHATIDYLSERINE DECARBOXYLASE"/>
    <property type="match status" value="1"/>
</dbReference>
<comment type="caution">
    <text evidence="14">The sequence shown here is derived from an EMBL/GenBank/DDBJ whole genome shotgun (WGS) entry which is preliminary data.</text>
</comment>
<organism evidence="14 15">
    <name type="scientific">Thioalbus denitrificans</name>
    <dbReference type="NCBI Taxonomy" id="547122"/>
    <lineage>
        <taxon>Bacteria</taxon>
        <taxon>Pseudomonadati</taxon>
        <taxon>Pseudomonadota</taxon>
        <taxon>Gammaproteobacteria</taxon>
        <taxon>Chromatiales</taxon>
        <taxon>Ectothiorhodospiraceae</taxon>
        <taxon>Thioalbus</taxon>
    </lineage>
</organism>
<keyword evidence="6 12" id="KW-0472">Membrane</keyword>
<keyword evidence="8 12" id="KW-0594">Phospholipid biosynthesis</keyword>
<keyword evidence="5 12" id="KW-0443">Lipid metabolism</keyword>
<evidence type="ECO:0000256" key="13">
    <source>
        <dbReference type="SAM" id="Phobius"/>
    </source>
</evidence>
<protein>
    <recommendedName>
        <fullName evidence="12">Phosphatidylserine decarboxylase proenzyme</fullName>
        <ecNumber evidence="12">4.1.1.65</ecNumber>
    </recommendedName>
    <component>
        <recommendedName>
            <fullName evidence="12">Phosphatidylserine decarboxylase alpha chain</fullName>
        </recommendedName>
    </component>
    <component>
        <recommendedName>
            <fullName evidence="12">Phosphatidylserine decarboxylase beta chain</fullName>
        </recommendedName>
    </component>
</protein>
<dbReference type="EC" id="4.1.1.65" evidence="12"/>
<evidence type="ECO:0000256" key="2">
    <source>
        <dbReference type="ARBA" id="ARBA00022475"/>
    </source>
</evidence>
<feature type="active site" description="Charge relay system; for autoendoproteolytic cleavage activity" evidence="12">
    <location>
        <position position="250"/>
    </location>
</feature>
<dbReference type="UniPathway" id="UPA00558">
    <property type="reaction ID" value="UER00616"/>
</dbReference>
<name>A0A369C021_9GAMM</name>
<feature type="site" description="Cleavage (non-hydrolytic); by autocatalysis" evidence="12">
    <location>
        <begin position="249"/>
        <end position="250"/>
    </location>
</feature>
<feature type="active site" description="Charge relay system; for autoendoproteolytic cleavage activity" evidence="12">
    <location>
        <position position="90"/>
    </location>
</feature>
<dbReference type="NCBIfam" id="TIGR00163">
    <property type="entry name" value="PS_decarb"/>
    <property type="match status" value="1"/>
</dbReference>
<evidence type="ECO:0000256" key="11">
    <source>
        <dbReference type="ARBA" id="ARBA00023317"/>
    </source>
</evidence>
<reference evidence="14 15" key="1">
    <citation type="submission" date="2018-07" db="EMBL/GenBank/DDBJ databases">
        <title>Genomic Encyclopedia of Type Strains, Phase IV (KMG-IV): sequencing the most valuable type-strain genomes for metagenomic binning, comparative biology and taxonomic classification.</title>
        <authorList>
            <person name="Goeker M."/>
        </authorList>
    </citation>
    <scope>NUCLEOTIDE SEQUENCE [LARGE SCALE GENOMIC DNA]</scope>
    <source>
        <strain evidence="14 15">DSM 26407</strain>
    </source>
</reference>
<evidence type="ECO:0000256" key="7">
    <source>
        <dbReference type="ARBA" id="ARBA00023145"/>
    </source>
</evidence>
<evidence type="ECO:0000256" key="5">
    <source>
        <dbReference type="ARBA" id="ARBA00023098"/>
    </source>
</evidence>
<feature type="chain" id="PRO_5023210986" description="Phosphatidylserine decarboxylase alpha chain" evidence="12">
    <location>
        <begin position="250"/>
        <end position="289"/>
    </location>
</feature>
<comment type="PTM">
    <text evidence="12">Is synthesized initially as an inactive proenzyme. Formation of the active enzyme involves a self-maturation process in which the active site pyruvoyl group is generated from an internal serine residue via an autocatalytic post-translational modification. Two non-identical subunits are generated from the proenzyme in this reaction, and the pyruvate is formed at the N-terminus of the alpha chain, which is derived from the carboxyl end of the proenzyme. The autoendoproteolytic cleavage occurs by a canonical serine protease mechanism, in which the side chain hydroxyl group of the serine supplies its oxygen atom to form the C-terminus of the beta chain, while the remainder of the serine residue undergoes an oxidative deamination to produce ammonia and the pyruvoyl prosthetic group on the alpha chain. During this reaction, the Ser that is part of the protease active site of the proenzyme becomes the pyruvoyl prosthetic group, which constitutes an essential element of the active site of the mature decarboxylase.</text>
</comment>
<comment type="similarity">
    <text evidence="12">Belongs to the phosphatidylserine decarboxylase family. PSD-B subfamily. Prokaryotic type I sub-subfamily.</text>
</comment>
<evidence type="ECO:0000256" key="6">
    <source>
        <dbReference type="ARBA" id="ARBA00023136"/>
    </source>
</evidence>
<keyword evidence="11 12" id="KW-0670">Pyruvate</keyword>
<comment type="catalytic activity">
    <reaction evidence="12">
        <text>a 1,2-diacyl-sn-glycero-3-phospho-L-serine + H(+) = a 1,2-diacyl-sn-glycero-3-phosphoethanolamine + CO2</text>
        <dbReference type="Rhea" id="RHEA:20828"/>
        <dbReference type="ChEBI" id="CHEBI:15378"/>
        <dbReference type="ChEBI" id="CHEBI:16526"/>
        <dbReference type="ChEBI" id="CHEBI:57262"/>
        <dbReference type="ChEBI" id="CHEBI:64612"/>
        <dbReference type="EC" id="4.1.1.65"/>
    </reaction>
</comment>
<dbReference type="EMBL" id="QPJY01000011">
    <property type="protein sequence ID" value="RCX26156.1"/>
    <property type="molecule type" value="Genomic_DNA"/>
</dbReference>
<evidence type="ECO:0000256" key="4">
    <source>
        <dbReference type="ARBA" id="ARBA00022793"/>
    </source>
</evidence>
<evidence type="ECO:0000256" key="12">
    <source>
        <dbReference type="HAMAP-Rule" id="MF_00662"/>
    </source>
</evidence>
<comment type="subunit">
    <text evidence="12">Heterodimer of a large membrane-associated beta subunit and a small pyruvoyl-containing alpha subunit.</text>
</comment>
<dbReference type="InterPro" id="IPR033177">
    <property type="entry name" value="PSD-B"/>
</dbReference>
<keyword evidence="2 12" id="KW-1003">Cell membrane</keyword>
<dbReference type="GO" id="GO:0005886">
    <property type="term" value="C:plasma membrane"/>
    <property type="evidence" value="ECO:0007669"/>
    <property type="project" value="UniProtKB-SubCell"/>
</dbReference>
<evidence type="ECO:0000256" key="10">
    <source>
        <dbReference type="ARBA" id="ARBA00023264"/>
    </source>
</evidence>
<keyword evidence="13" id="KW-0812">Transmembrane</keyword>
<evidence type="ECO:0000256" key="9">
    <source>
        <dbReference type="ARBA" id="ARBA00023239"/>
    </source>
</evidence>
<feature type="modified residue" description="Pyruvic acid (Ser); by autocatalysis" evidence="12">
    <location>
        <position position="250"/>
    </location>
</feature>
<feature type="transmembrane region" description="Helical" evidence="13">
    <location>
        <begin position="196"/>
        <end position="217"/>
    </location>
</feature>
<comment type="pathway">
    <text evidence="1">Lipid metabolism.</text>
</comment>